<dbReference type="AlphaFoldDB" id="A0A5C1Q8H1"/>
<feature type="transmembrane region" description="Helical" evidence="10">
    <location>
        <begin position="234"/>
        <end position="255"/>
    </location>
</feature>
<dbReference type="InterPro" id="IPR010065">
    <property type="entry name" value="AA_ABC_transptr_permease_3TM"/>
</dbReference>
<comment type="subcellular location">
    <subcellularLocation>
        <location evidence="2">Cell inner membrane</location>
        <topology evidence="2">Multi-pass membrane protein</topology>
    </subcellularLocation>
    <subcellularLocation>
        <location evidence="10">Cell membrane</location>
        <topology evidence="10">Multi-pass membrane protein</topology>
    </subcellularLocation>
</comment>
<evidence type="ECO:0000256" key="1">
    <source>
        <dbReference type="ARBA" id="ARBA00003159"/>
    </source>
</evidence>
<dbReference type="InterPro" id="IPR035906">
    <property type="entry name" value="MetI-like_sf"/>
</dbReference>
<dbReference type="InterPro" id="IPR000515">
    <property type="entry name" value="MetI-like"/>
</dbReference>
<dbReference type="Pfam" id="PF00528">
    <property type="entry name" value="BPD_transp_1"/>
    <property type="match status" value="1"/>
</dbReference>
<dbReference type="InterPro" id="IPR043429">
    <property type="entry name" value="ArtM/GltK/GlnP/TcyL/YhdX-like"/>
</dbReference>
<dbReference type="KEGG" id="sper:EW093_03100"/>
<comment type="function">
    <text evidence="1">Part of the binding-protein-dependent transport system for glutamine; probably responsible for the translocation of the substrate across the membrane.</text>
</comment>
<proteinExistence type="inferred from homology"/>
<evidence type="ECO:0000256" key="6">
    <source>
        <dbReference type="ARBA" id="ARBA00022692"/>
    </source>
</evidence>
<comment type="similarity">
    <text evidence="3">Belongs to the binding-protein-dependent transport system permease family. HisMQ subfamily.</text>
</comment>
<reference evidence="12 13" key="2">
    <citation type="submission" date="2019-09" db="EMBL/GenBank/DDBJ databases">
        <title>Complete Genome Sequence and Methylome Analysis of free living Spirochaetas.</title>
        <authorList>
            <person name="Leshcheva N."/>
            <person name="Mikheeva N."/>
        </authorList>
    </citation>
    <scope>NUCLEOTIDE SEQUENCE [LARGE SCALE GENOMIC DNA]</scope>
    <source>
        <strain evidence="12 13">P</strain>
    </source>
</reference>
<dbReference type="NCBIfam" id="TIGR01726">
    <property type="entry name" value="HEQRo_perm_3TM"/>
    <property type="match status" value="1"/>
</dbReference>
<dbReference type="OrthoDB" id="9774451at2"/>
<dbReference type="SUPFAM" id="SSF161098">
    <property type="entry name" value="MetI-like"/>
    <property type="match status" value="1"/>
</dbReference>
<evidence type="ECO:0000313" key="12">
    <source>
        <dbReference type="EMBL" id="QEN03727.1"/>
    </source>
</evidence>
<keyword evidence="5" id="KW-1003">Cell membrane</keyword>
<reference evidence="12 13" key="1">
    <citation type="submission" date="2019-02" db="EMBL/GenBank/DDBJ databases">
        <authorList>
            <person name="Fomenkov A."/>
            <person name="Dubinina G."/>
            <person name="Grabovich M."/>
            <person name="Vincze T."/>
            <person name="Roberts R.J."/>
        </authorList>
    </citation>
    <scope>NUCLEOTIDE SEQUENCE [LARGE SCALE GENOMIC DNA]</scope>
    <source>
        <strain evidence="12 13">P</strain>
    </source>
</reference>
<dbReference type="GO" id="GO:0022857">
    <property type="term" value="F:transmembrane transporter activity"/>
    <property type="evidence" value="ECO:0007669"/>
    <property type="project" value="InterPro"/>
</dbReference>
<accession>A0A5C1Q8H1</accession>
<feature type="transmembrane region" description="Helical" evidence="10">
    <location>
        <begin position="109"/>
        <end position="127"/>
    </location>
</feature>
<feature type="domain" description="ABC transmembrane type-1" evidence="11">
    <location>
        <begin position="64"/>
        <end position="252"/>
    </location>
</feature>
<keyword evidence="9 10" id="KW-0472">Membrane</keyword>
<evidence type="ECO:0000256" key="7">
    <source>
        <dbReference type="ARBA" id="ARBA00022970"/>
    </source>
</evidence>
<keyword evidence="4 10" id="KW-0813">Transport</keyword>
<dbReference type="Proteomes" id="UP000323824">
    <property type="component" value="Chromosome"/>
</dbReference>
<dbReference type="PANTHER" id="PTHR30614">
    <property type="entry name" value="MEMBRANE COMPONENT OF AMINO ACID ABC TRANSPORTER"/>
    <property type="match status" value="1"/>
</dbReference>
<evidence type="ECO:0000256" key="10">
    <source>
        <dbReference type="RuleBase" id="RU363032"/>
    </source>
</evidence>
<feature type="transmembrane region" description="Helical" evidence="10">
    <location>
        <begin position="64"/>
        <end position="88"/>
    </location>
</feature>
<dbReference type="GO" id="GO:0006865">
    <property type="term" value="P:amino acid transport"/>
    <property type="evidence" value="ECO:0007669"/>
    <property type="project" value="UniProtKB-KW"/>
</dbReference>
<evidence type="ECO:0000256" key="3">
    <source>
        <dbReference type="ARBA" id="ARBA00010072"/>
    </source>
</evidence>
<dbReference type="GO" id="GO:0043190">
    <property type="term" value="C:ATP-binding cassette (ABC) transporter complex"/>
    <property type="evidence" value="ECO:0007669"/>
    <property type="project" value="InterPro"/>
</dbReference>
<dbReference type="PROSITE" id="PS50928">
    <property type="entry name" value="ABC_TM1"/>
    <property type="match status" value="1"/>
</dbReference>
<evidence type="ECO:0000313" key="13">
    <source>
        <dbReference type="Proteomes" id="UP000323824"/>
    </source>
</evidence>
<dbReference type="EMBL" id="CP035807">
    <property type="protein sequence ID" value="QEN03727.1"/>
    <property type="molecule type" value="Genomic_DNA"/>
</dbReference>
<evidence type="ECO:0000256" key="8">
    <source>
        <dbReference type="ARBA" id="ARBA00022989"/>
    </source>
</evidence>
<keyword evidence="13" id="KW-1185">Reference proteome</keyword>
<protein>
    <submittedName>
        <fullName evidence="12">Amino acid ABC transporter permease</fullName>
    </submittedName>
</protein>
<dbReference type="CDD" id="cd06261">
    <property type="entry name" value="TM_PBP2"/>
    <property type="match status" value="1"/>
</dbReference>
<evidence type="ECO:0000256" key="2">
    <source>
        <dbReference type="ARBA" id="ARBA00004429"/>
    </source>
</evidence>
<dbReference type="RefSeq" id="WP_149566985.1">
    <property type="nucleotide sequence ID" value="NZ_CP035807.1"/>
</dbReference>
<organism evidence="12 13">
    <name type="scientific">Thiospirochaeta perfilievii</name>
    <dbReference type="NCBI Taxonomy" id="252967"/>
    <lineage>
        <taxon>Bacteria</taxon>
        <taxon>Pseudomonadati</taxon>
        <taxon>Spirochaetota</taxon>
        <taxon>Spirochaetia</taxon>
        <taxon>Spirochaetales</taxon>
        <taxon>Spirochaetaceae</taxon>
        <taxon>Thiospirochaeta</taxon>
    </lineage>
</organism>
<feature type="transmembrane region" description="Helical" evidence="10">
    <location>
        <begin position="21"/>
        <end position="44"/>
    </location>
</feature>
<evidence type="ECO:0000256" key="4">
    <source>
        <dbReference type="ARBA" id="ARBA00022448"/>
    </source>
</evidence>
<evidence type="ECO:0000256" key="5">
    <source>
        <dbReference type="ARBA" id="ARBA00022475"/>
    </source>
</evidence>
<keyword evidence="8 10" id="KW-1133">Transmembrane helix</keyword>
<feature type="transmembrane region" description="Helical" evidence="10">
    <location>
        <begin position="133"/>
        <end position="156"/>
    </location>
</feature>
<dbReference type="Gene3D" id="1.10.3720.10">
    <property type="entry name" value="MetI-like"/>
    <property type="match status" value="1"/>
</dbReference>
<keyword evidence="7" id="KW-0029">Amino-acid transport</keyword>
<evidence type="ECO:0000256" key="9">
    <source>
        <dbReference type="ARBA" id="ARBA00023136"/>
    </source>
</evidence>
<sequence>MFSLKRYFLLKNPSDRPPRGAILLNFTIIFIFLAIFIIKGFSILDYDLRWDNVYKYKDNLLTGFYTTIVLSLISLLFSVIIGLFFGVFGRSRFLPLRVVSKIYIEIIRGTPLIVQILIFFYVVANFIGIDNRYVAGVIIMSFFSGAYIAEIIRAGVDSIGETQRETAKAIGLSKTQTYRYILFPQVLTRVLPPLAGQFASLIKDSSLLSIIAIKEFTMAAREINANTFSTIESYVPLAVGYLLLTIPISILTGYLERKFKYET</sequence>
<gene>
    <name evidence="12" type="ORF">EW093_03100</name>
</gene>
<dbReference type="PANTHER" id="PTHR30614:SF20">
    <property type="entry name" value="GLUTAMINE TRANSPORT SYSTEM PERMEASE PROTEIN GLNP"/>
    <property type="match status" value="1"/>
</dbReference>
<keyword evidence="6 10" id="KW-0812">Transmembrane</keyword>
<evidence type="ECO:0000259" key="11">
    <source>
        <dbReference type="PROSITE" id="PS50928"/>
    </source>
</evidence>
<name>A0A5C1Q8H1_9SPIO</name>